<evidence type="ECO:0000259" key="6">
    <source>
        <dbReference type="PROSITE" id="PS50043"/>
    </source>
</evidence>
<dbReference type="InterPro" id="IPR058245">
    <property type="entry name" value="NreC/VraR/RcsB-like_REC"/>
</dbReference>
<dbReference type="PANTHER" id="PTHR43214:SF24">
    <property type="entry name" value="TRANSCRIPTIONAL REGULATORY PROTEIN NARL-RELATED"/>
    <property type="match status" value="1"/>
</dbReference>
<dbReference type="SMART" id="SM00448">
    <property type="entry name" value="REC"/>
    <property type="match status" value="1"/>
</dbReference>
<dbReference type="PANTHER" id="PTHR43214">
    <property type="entry name" value="TWO-COMPONENT RESPONSE REGULATOR"/>
    <property type="match status" value="1"/>
</dbReference>
<dbReference type="InterPro" id="IPR001789">
    <property type="entry name" value="Sig_transdc_resp-reg_receiver"/>
</dbReference>
<keyword evidence="2" id="KW-0805">Transcription regulation</keyword>
<dbReference type="Proteomes" id="UP001602287">
    <property type="component" value="Unassembled WGS sequence"/>
</dbReference>
<evidence type="ECO:0000256" key="4">
    <source>
        <dbReference type="ARBA" id="ARBA00023163"/>
    </source>
</evidence>
<dbReference type="SUPFAM" id="SSF46894">
    <property type="entry name" value="C-terminal effector domain of the bipartite response regulators"/>
    <property type="match status" value="1"/>
</dbReference>
<dbReference type="GeneID" id="95372077"/>
<organism evidence="8 9">
    <name type="scientific">Micromonospora parva</name>
    <dbReference type="NCBI Taxonomy" id="1464048"/>
    <lineage>
        <taxon>Bacteria</taxon>
        <taxon>Bacillati</taxon>
        <taxon>Actinomycetota</taxon>
        <taxon>Actinomycetes</taxon>
        <taxon>Micromonosporales</taxon>
        <taxon>Micromonosporaceae</taxon>
        <taxon>Micromonospora</taxon>
    </lineage>
</organism>
<dbReference type="CDD" id="cd06170">
    <property type="entry name" value="LuxR_C_like"/>
    <property type="match status" value="1"/>
</dbReference>
<dbReference type="InterPro" id="IPR039420">
    <property type="entry name" value="WalR-like"/>
</dbReference>
<dbReference type="PRINTS" id="PR00038">
    <property type="entry name" value="HTHLUXR"/>
</dbReference>
<gene>
    <name evidence="8" type="ORF">ACFY3B_14245</name>
</gene>
<keyword evidence="3" id="KW-0238">DNA-binding</keyword>
<dbReference type="SMART" id="SM00421">
    <property type="entry name" value="HTH_LUXR"/>
    <property type="match status" value="1"/>
</dbReference>
<keyword evidence="1 5" id="KW-0597">Phosphoprotein</keyword>
<protein>
    <submittedName>
        <fullName evidence="8">Response regulator</fullName>
    </submittedName>
</protein>
<dbReference type="RefSeq" id="WP_030329380.1">
    <property type="nucleotide sequence ID" value="NZ_JBEYTR010000002.1"/>
</dbReference>
<sequence length="219" mass="23629">MTIRMVLADDQTLVRAGFRGLLDHSDDLEVVGEASNGAQAVEMVAATRPDIVLMDVRMPVLDGVKATAAIVERFPAVRVIVLTTFELDEYVFEALRAGASGFLLKDIEPDELRQAVRVVAGGDMLISPRVTSRLVSAFVSKVAPAPVDGGRLAVLTDREREVMSLVASGLTNEEIGRRLSMSPATARTHVHRAMVKLRVRDRAQLVVLAYQTGLVAPGS</sequence>
<dbReference type="SUPFAM" id="SSF52172">
    <property type="entry name" value="CheY-like"/>
    <property type="match status" value="1"/>
</dbReference>
<dbReference type="InterPro" id="IPR000792">
    <property type="entry name" value="Tscrpt_reg_LuxR_C"/>
</dbReference>
<comment type="caution">
    <text evidence="8">The sequence shown here is derived from an EMBL/GenBank/DDBJ whole genome shotgun (WGS) entry which is preliminary data.</text>
</comment>
<keyword evidence="4" id="KW-0804">Transcription</keyword>
<evidence type="ECO:0000259" key="7">
    <source>
        <dbReference type="PROSITE" id="PS50110"/>
    </source>
</evidence>
<dbReference type="Gene3D" id="3.40.50.2300">
    <property type="match status" value="1"/>
</dbReference>
<dbReference type="Pfam" id="PF00196">
    <property type="entry name" value="GerE"/>
    <property type="match status" value="1"/>
</dbReference>
<dbReference type="InterPro" id="IPR011006">
    <property type="entry name" value="CheY-like_superfamily"/>
</dbReference>
<feature type="domain" description="Response regulatory" evidence="7">
    <location>
        <begin position="4"/>
        <end position="120"/>
    </location>
</feature>
<dbReference type="PROSITE" id="PS50110">
    <property type="entry name" value="RESPONSE_REGULATORY"/>
    <property type="match status" value="1"/>
</dbReference>
<dbReference type="PROSITE" id="PS50043">
    <property type="entry name" value="HTH_LUXR_2"/>
    <property type="match status" value="1"/>
</dbReference>
<feature type="domain" description="HTH luxR-type" evidence="6">
    <location>
        <begin position="148"/>
        <end position="213"/>
    </location>
</feature>
<keyword evidence="9" id="KW-1185">Reference proteome</keyword>
<dbReference type="CDD" id="cd17535">
    <property type="entry name" value="REC_NarL-like"/>
    <property type="match status" value="1"/>
</dbReference>
<evidence type="ECO:0000256" key="5">
    <source>
        <dbReference type="PROSITE-ProRule" id="PRU00169"/>
    </source>
</evidence>
<evidence type="ECO:0000313" key="8">
    <source>
        <dbReference type="EMBL" id="MFF5200758.1"/>
    </source>
</evidence>
<proteinExistence type="predicted"/>
<dbReference type="Pfam" id="PF00072">
    <property type="entry name" value="Response_reg"/>
    <property type="match status" value="1"/>
</dbReference>
<dbReference type="EMBL" id="JBIAZM010000004">
    <property type="protein sequence ID" value="MFF5200758.1"/>
    <property type="molecule type" value="Genomic_DNA"/>
</dbReference>
<accession>A0ABW6VW07</accession>
<feature type="modified residue" description="4-aspartylphosphate" evidence="5">
    <location>
        <position position="55"/>
    </location>
</feature>
<evidence type="ECO:0000313" key="9">
    <source>
        <dbReference type="Proteomes" id="UP001602287"/>
    </source>
</evidence>
<reference evidence="8 9" key="1">
    <citation type="submission" date="2024-10" db="EMBL/GenBank/DDBJ databases">
        <title>The Natural Products Discovery Center: Release of the First 8490 Sequenced Strains for Exploring Actinobacteria Biosynthetic Diversity.</title>
        <authorList>
            <person name="Kalkreuter E."/>
            <person name="Kautsar S.A."/>
            <person name="Yang D."/>
            <person name="Bader C.D."/>
            <person name="Teijaro C.N."/>
            <person name="Fluegel L."/>
            <person name="Davis C.M."/>
            <person name="Simpson J.R."/>
            <person name="Lauterbach L."/>
            <person name="Steele A.D."/>
            <person name="Gui C."/>
            <person name="Meng S."/>
            <person name="Li G."/>
            <person name="Viehrig K."/>
            <person name="Ye F."/>
            <person name="Su P."/>
            <person name="Kiefer A.F."/>
            <person name="Nichols A."/>
            <person name="Cepeda A.J."/>
            <person name="Yan W."/>
            <person name="Fan B."/>
            <person name="Jiang Y."/>
            <person name="Adhikari A."/>
            <person name="Zheng C.-J."/>
            <person name="Schuster L."/>
            <person name="Cowan T.M."/>
            <person name="Smanski M.J."/>
            <person name="Chevrette M.G."/>
            <person name="De Carvalho L.P.S."/>
            <person name="Shen B."/>
        </authorList>
    </citation>
    <scope>NUCLEOTIDE SEQUENCE [LARGE SCALE GENOMIC DNA]</scope>
    <source>
        <strain evidence="8 9">NPDC000140</strain>
    </source>
</reference>
<evidence type="ECO:0000256" key="3">
    <source>
        <dbReference type="ARBA" id="ARBA00023125"/>
    </source>
</evidence>
<dbReference type="InterPro" id="IPR016032">
    <property type="entry name" value="Sig_transdc_resp-reg_C-effctor"/>
</dbReference>
<name>A0ABW6VW07_9ACTN</name>
<evidence type="ECO:0000256" key="1">
    <source>
        <dbReference type="ARBA" id="ARBA00022553"/>
    </source>
</evidence>
<evidence type="ECO:0000256" key="2">
    <source>
        <dbReference type="ARBA" id="ARBA00023015"/>
    </source>
</evidence>